<feature type="compositionally biased region" description="Low complexity" evidence="1">
    <location>
        <begin position="7"/>
        <end position="20"/>
    </location>
</feature>
<evidence type="ECO:0000313" key="4">
    <source>
        <dbReference type="Proteomes" id="UP000249524"/>
    </source>
</evidence>
<dbReference type="EMBL" id="QFYS01000011">
    <property type="protein sequence ID" value="RAK62453.1"/>
    <property type="molecule type" value="Genomic_DNA"/>
</dbReference>
<evidence type="ECO:0000259" key="2">
    <source>
        <dbReference type="PROSITE" id="PS50830"/>
    </source>
</evidence>
<dbReference type="OrthoDB" id="9805504at2"/>
<dbReference type="InterPro" id="IPR016071">
    <property type="entry name" value="Staphylococal_nuclease_OB-fold"/>
</dbReference>
<dbReference type="AlphaFoldDB" id="A0A328B5N0"/>
<protein>
    <submittedName>
        <fullName evidence="3">Thermonuclease family protein</fullName>
    </submittedName>
</protein>
<reference evidence="3 4" key="1">
    <citation type="submission" date="2018-05" db="EMBL/GenBank/DDBJ databases">
        <authorList>
            <person name="Lanie J.A."/>
            <person name="Ng W.-L."/>
            <person name="Kazmierczak K.M."/>
            <person name="Andrzejewski T.M."/>
            <person name="Davidsen T.M."/>
            <person name="Wayne K.J."/>
            <person name="Tettelin H."/>
            <person name="Glass J.I."/>
            <person name="Rusch D."/>
            <person name="Podicherti R."/>
            <person name="Tsui H.-C.T."/>
            <person name="Winkler M.E."/>
        </authorList>
    </citation>
    <scope>NUCLEOTIDE SEQUENCE [LARGE SCALE GENOMIC DNA]</scope>
    <source>
        <strain evidence="3 4">BUT-10</strain>
    </source>
</reference>
<dbReference type="Pfam" id="PF00565">
    <property type="entry name" value="SNase"/>
    <property type="match status" value="1"/>
</dbReference>
<proteinExistence type="predicted"/>
<keyword evidence="4" id="KW-1185">Reference proteome</keyword>
<gene>
    <name evidence="3" type="ORF">DJ019_18685</name>
</gene>
<accession>A0A328B5N0</accession>
<dbReference type="PROSITE" id="PS50830">
    <property type="entry name" value="TNASE_3"/>
    <property type="match status" value="1"/>
</dbReference>
<dbReference type="InterPro" id="IPR035437">
    <property type="entry name" value="SNase_OB-fold_sf"/>
</dbReference>
<name>A0A328B5N0_9CAUL</name>
<feature type="region of interest" description="Disordered" evidence="1">
    <location>
        <begin position="1"/>
        <end position="27"/>
    </location>
</feature>
<sequence>MSRRRFPAATPRSPRGPGRARLPRRSQPLTLGVLTALLIGGAVAMMATPPDTPLTPEARISGRPTRITDGDTLRFGAHRLRLSGIDAPEMSTPHGEPARRHLAALVATRGPIACQDQGGRTHGRIVARCRTADGADLETLMVEAGWATDFTRHSHGRHLPAQLRAMLDGKGMWAR</sequence>
<dbReference type="Gene3D" id="2.40.50.90">
    <property type="match status" value="1"/>
</dbReference>
<feature type="domain" description="TNase-like" evidence="2">
    <location>
        <begin position="58"/>
        <end position="175"/>
    </location>
</feature>
<dbReference type="SMART" id="SM00318">
    <property type="entry name" value="SNc"/>
    <property type="match status" value="1"/>
</dbReference>
<dbReference type="SUPFAM" id="SSF50199">
    <property type="entry name" value="Staphylococcal nuclease"/>
    <property type="match status" value="1"/>
</dbReference>
<comment type="caution">
    <text evidence="3">The sequence shown here is derived from an EMBL/GenBank/DDBJ whole genome shotgun (WGS) entry which is preliminary data.</text>
</comment>
<dbReference type="Proteomes" id="UP000249524">
    <property type="component" value="Unassembled WGS sequence"/>
</dbReference>
<evidence type="ECO:0000313" key="3">
    <source>
        <dbReference type="EMBL" id="RAK62453.1"/>
    </source>
</evidence>
<organism evidence="3 4">
    <name type="scientific">Phenylobacterium kunshanense</name>
    <dbReference type="NCBI Taxonomy" id="1445034"/>
    <lineage>
        <taxon>Bacteria</taxon>
        <taxon>Pseudomonadati</taxon>
        <taxon>Pseudomonadota</taxon>
        <taxon>Alphaproteobacteria</taxon>
        <taxon>Caulobacterales</taxon>
        <taxon>Caulobacteraceae</taxon>
        <taxon>Phenylobacterium</taxon>
    </lineage>
</organism>
<evidence type="ECO:0000256" key="1">
    <source>
        <dbReference type="SAM" id="MobiDB-lite"/>
    </source>
</evidence>